<feature type="transmembrane region" description="Helical" evidence="10">
    <location>
        <begin position="26"/>
        <end position="48"/>
    </location>
</feature>
<dbReference type="PANTHER" id="PTHR11751:SF469">
    <property type="entry name" value="ALANINE TRANSAMINASE"/>
    <property type="match status" value="1"/>
</dbReference>
<dbReference type="GO" id="GO:0042853">
    <property type="term" value="P:L-alanine catabolic process"/>
    <property type="evidence" value="ECO:0007669"/>
    <property type="project" value="UniProtKB-UniPathway"/>
</dbReference>
<dbReference type="FunFam" id="3.40.640.10:FF:000236">
    <property type="entry name" value="Alanine aminotransferase 2"/>
    <property type="match status" value="1"/>
</dbReference>
<dbReference type="InterPro" id="IPR004839">
    <property type="entry name" value="Aminotransferase_I/II_large"/>
</dbReference>
<evidence type="ECO:0000256" key="8">
    <source>
        <dbReference type="ARBA" id="ARBA00026106"/>
    </source>
</evidence>
<keyword evidence="3" id="KW-0032">Aminotransferase</keyword>
<evidence type="ECO:0000256" key="3">
    <source>
        <dbReference type="ARBA" id="ARBA00022576"/>
    </source>
</evidence>
<dbReference type="Pfam" id="PF00155">
    <property type="entry name" value="Aminotran_1_2"/>
    <property type="match status" value="1"/>
</dbReference>
<evidence type="ECO:0000313" key="13">
    <source>
        <dbReference type="Proteomes" id="UP000193380"/>
    </source>
</evidence>
<accession>A0A060Z8V7</accession>
<dbReference type="PANTHER" id="PTHR11751">
    <property type="entry name" value="ALANINE AMINOTRANSFERASE"/>
    <property type="match status" value="1"/>
</dbReference>
<comment type="similarity">
    <text evidence="7">Belongs to the class-I pyridoxal-phosphate-dependent aminotransferase family. Alanine aminotransferase subfamily.</text>
</comment>
<dbReference type="STRING" id="8022.A0A060Z8V7"/>
<keyword evidence="10" id="KW-0472">Membrane</keyword>
<evidence type="ECO:0000256" key="10">
    <source>
        <dbReference type="SAM" id="Phobius"/>
    </source>
</evidence>
<reference evidence="12" key="2">
    <citation type="submission" date="2014-03" db="EMBL/GenBank/DDBJ databases">
        <authorList>
            <person name="Genoscope - CEA"/>
        </authorList>
    </citation>
    <scope>NUCLEOTIDE SEQUENCE</scope>
</reference>
<dbReference type="SUPFAM" id="SSF53383">
    <property type="entry name" value="PLP-dependent transferases"/>
    <property type="match status" value="1"/>
</dbReference>
<dbReference type="CDD" id="cd00609">
    <property type="entry name" value="AAT_like"/>
    <property type="match status" value="1"/>
</dbReference>
<evidence type="ECO:0000256" key="6">
    <source>
        <dbReference type="ARBA" id="ARBA00025708"/>
    </source>
</evidence>
<dbReference type="EC" id="2.6.1.2" evidence="8"/>
<evidence type="ECO:0000259" key="11">
    <source>
        <dbReference type="Pfam" id="PF00155"/>
    </source>
</evidence>
<gene>
    <name evidence="12" type="ORF">GSONMT00039372001</name>
</gene>
<comment type="subunit">
    <text evidence="2">Homodimer.</text>
</comment>
<dbReference type="Proteomes" id="UP000193380">
    <property type="component" value="Unassembled WGS sequence"/>
</dbReference>
<protein>
    <recommendedName>
        <fullName evidence="8">alanine transaminase</fullName>
        <ecNumber evidence="8">2.6.1.2</ecNumber>
    </recommendedName>
</protein>
<reference evidence="12" key="1">
    <citation type="journal article" date="2014" name="Nat. Commun.">
        <title>The rainbow trout genome provides novel insights into evolution after whole-genome duplication in vertebrates.</title>
        <authorList>
            <person name="Berthelot C."/>
            <person name="Brunet F."/>
            <person name="Chalopin D."/>
            <person name="Juanchich A."/>
            <person name="Bernard M."/>
            <person name="Noel B."/>
            <person name="Bento P."/>
            <person name="Da Silva C."/>
            <person name="Labadie K."/>
            <person name="Alberti A."/>
            <person name="Aury J.M."/>
            <person name="Louis A."/>
            <person name="Dehais P."/>
            <person name="Bardou P."/>
            <person name="Montfort J."/>
            <person name="Klopp C."/>
            <person name="Cabau C."/>
            <person name="Gaspin C."/>
            <person name="Thorgaard G.H."/>
            <person name="Boussaha M."/>
            <person name="Quillet E."/>
            <person name="Guyomard R."/>
            <person name="Galiana D."/>
            <person name="Bobe J."/>
            <person name="Volff J.N."/>
            <person name="Genet C."/>
            <person name="Wincker P."/>
            <person name="Jaillon O."/>
            <person name="Roest Crollius H."/>
            <person name="Guiguen Y."/>
        </authorList>
    </citation>
    <scope>NUCLEOTIDE SEQUENCE [LARGE SCALE GENOMIC DNA]</scope>
</reference>
<dbReference type="UniPathway" id="UPA00528">
    <property type="reaction ID" value="UER00586"/>
</dbReference>
<keyword evidence="10" id="KW-1133">Transmembrane helix</keyword>
<dbReference type="EMBL" id="FR955418">
    <property type="protein sequence ID" value="CDR00272.1"/>
    <property type="molecule type" value="Genomic_DNA"/>
</dbReference>
<keyword evidence="10" id="KW-0812">Transmembrane</keyword>
<dbReference type="PaxDb" id="8022-A0A060Z8V7"/>
<organism evidence="12 13">
    <name type="scientific">Oncorhynchus mykiss</name>
    <name type="common">Rainbow trout</name>
    <name type="synonym">Salmo gairdneri</name>
    <dbReference type="NCBI Taxonomy" id="8022"/>
    <lineage>
        <taxon>Eukaryota</taxon>
        <taxon>Metazoa</taxon>
        <taxon>Chordata</taxon>
        <taxon>Craniata</taxon>
        <taxon>Vertebrata</taxon>
        <taxon>Euteleostomi</taxon>
        <taxon>Actinopterygii</taxon>
        <taxon>Neopterygii</taxon>
        <taxon>Teleostei</taxon>
        <taxon>Protacanthopterygii</taxon>
        <taxon>Salmoniformes</taxon>
        <taxon>Salmonidae</taxon>
        <taxon>Salmoninae</taxon>
        <taxon>Oncorhynchus</taxon>
    </lineage>
</organism>
<dbReference type="Gene3D" id="3.40.640.10">
    <property type="entry name" value="Type I PLP-dependent aspartate aminotransferase-like (Major domain)"/>
    <property type="match status" value="1"/>
</dbReference>
<comment type="catalytic activity">
    <reaction evidence="9">
        <text>L-alanine + 2-oxoglutarate = pyruvate + L-glutamate</text>
        <dbReference type="Rhea" id="RHEA:19453"/>
        <dbReference type="ChEBI" id="CHEBI:15361"/>
        <dbReference type="ChEBI" id="CHEBI:16810"/>
        <dbReference type="ChEBI" id="CHEBI:29985"/>
        <dbReference type="ChEBI" id="CHEBI:57972"/>
        <dbReference type="EC" id="2.6.1.2"/>
    </reaction>
</comment>
<evidence type="ECO:0000313" key="12">
    <source>
        <dbReference type="EMBL" id="CDR00272.1"/>
    </source>
</evidence>
<evidence type="ECO:0000256" key="9">
    <source>
        <dbReference type="ARBA" id="ARBA00047412"/>
    </source>
</evidence>
<evidence type="ECO:0000256" key="7">
    <source>
        <dbReference type="ARBA" id="ARBA00025785"/>
    </source>
</evidence>
<evidence type="ECO:0000256" key="4">
    <source>
        <dbReference type="ARBA" id="ARBA00022679"/>
    </source>
</evidence>
<keyword evidence="5" id="KW-0663">Pyridoxal phosphate</keyword>
<comment type="cofactor">
    <cofactor evidence="1">
        <name>pyridoxal 5'-phosphate</name>
        <dbReference type="ChEBI" id="CHEBI:597326"/>
    </cofactor>
</comment>
<sequence>ICAYGHFLGSFISAHETWDQHFRCCIYIFVQCACDVCLYLICISFFFFSILSGSYTLSGGISYIQCSVSNFISRRDGGVPSSPENIFMTSGSQRSLMLVLKLLDHNQASLPTGVLTAVPAYSSFKMMLQWLGAAIVPYYLDEEQGWAMEVEELRRALQASKGVCNTVALYVINPGNPTGHVQSRKCIEKVIRFAAEERLFLMADEVYQESVFGEGSEFFSYKKVLSEMGPPLSHTVELASFHSASKGFMGE</sequence>
<keyword evidence="4" id="KW-0808">Transferase</keyword>
<feature type="domain" description="Aminotransferase class I/classII large" evidence="11">
    <location>
        <begin position="65"/>
        <end position="248"/>
    </location>
</feature>
<dbReference type="InterPro" id="IPR045088">
    <property type="entry name" value="ALAT1/2-like"/>
</dbReference>
<dbReference type="AlphaFoldDB" id="A0A060Z8V7"/>
<feature type="non-terminal residue" evidence="12">
    <location>
        <position position="1"/>
    </location>
</feature>
<dbReference type="InterPro" id="IPR015424">
    <property type="entry name" value="PyrdxlP-dep_Trfase"/>
</dbReference>
<dbReference type="GO" id="GO:0030170">
    <property type="term" value="F:pyridoxal phosphate binding"/>
    <property type="evidence" value="ECO:0007669"/>
    <property type="project" value="InterPro"/>
</dbReference>
<dbReference type="GO" id="GO:0004021">
    <property type="term" value="F:L-alanine:2-oxoglutarate aminotransferase activity"/>
    <property type="evidence" value="ECO:0007669"/>
    <property type="project" value="UniProtKB-EC"/>
</dbReference>
<evidence type="ECO:0000256" key="5">
    <source>
        <dbReference type="ARBA" id="ARBA00022898"/>
    </source>
</evidence>
<name>A0A060Z8V7_ONCMY</name>
<evidence type="ECO:0000256" key="2">
    <source>
        <dbReference type="ARBA" id="ARBA00011738"/>
    </source>
</evidence>
<evidence type="ECO:0000256" key="1">
    <source>
        <dbReference type="ARBA" id="ARBA00001933"/>
    </source>
</evidence>
<dbReference type="InterPro" id="IPR015421">
    <property type="entry name" value="PyrdxlP-dep_Trfase_major"/>
</dbReference>
<proteinExistence type="inferred from homology"/>
<comment type="pathway">
    <text evidence="6">Amino-acid degradation; L-alanine degradation via transaminase pathway; pyruvate from L-alanine: step 1/1.</text>
</comment>